<accession>A0ABV6B3H8</accession>
<name>A0ABV6B3H8_9DEIO</name>
<dbReference type="EMBL" id="JBHLYR010000060">
    <property type="protein sequence ID" value="MFB9994318.1"/>
    <property type="molecule type" value="Genomic_DNA"/>
</dbReference>
<sequence>MPAHADAAPLALIGMPAEAARAFRELGIVAVGVPDTDLKAVLDACHTLRFCGALVGSSHEEAVLEAVTPDADARRVGRVDAVSFTGGFGTGGTHGTYAMTGALMDALEASGYAARGASAVLLGNNADDLARALPLSRLGFTDVGVVADSAPDAERAARDLPAGVRSFAMSRRDPSIQTLAERADLIVLTGGGLPAGLVQPYHTVIDLTGRAQISSTGANSLNLSSLPGRRLARQLVHATGHRFHLEELETLVRVLG</sequence>
<keyword evidence="2" id="KW-1185">Reference proteome</keyword>
<dbReference type="Gene3D" id="3.40.50.720">
    <property type="entry name" value="NAD(P)-binding Rossmann-like Domain"/>
    <property type="match status" value="1"/>
</dbReference>
<proteinExistence type="predicted"/>
<dbReference type="Gene3D" id="3.40.50.10860">
    <property type="entry name" value="Leucine Dehydrogenase, chain A, domain 1"/>
    <property type="match status" value="1"/>
</dbReference>
<protein>
    <submittedName>
        <fullName evidence="1">Shikimate dehydrogenase</fullName>
    </submittedName>
</protein>
<dbReference type="RefSeq" id="WP_380014847.1">
    <property type="nucleotide sequence ID" value="NZ_JBHLYR010000060.1"/>
</dbReference>
<organism evidence="1 2">
    <name type="scientific">Deinococcus oregonensis</name>
    <dbReference type="NCBI Taxonomy" id="1805970"/>
    <lineage>
        <taxon>Bacteria</taxon>
        <taxon>Thermotogati</taxon>
        <taxon>Deinococcota</taxon>
        <taxon>Deinococci</taxon>
        <taxon>Deinococcales</taxon>
        <taxon>Deinococcaceae</taxon>
        <taxon>Deinococcus</taxon>
    </lineage>
</organism>
<comment type="caution">
    <text evidence="1">The sequence shown here is derived from an EMBL/GenBank/DDBJ whole genome shotgun (WGS) entry which is preliminary data.</text>
</comment>
<evidence type="ECO:0000313" key="1">
    <source>
        <dbReference type="EMBL" id="MFB9994318.1"/>
    </source>
</evidence>
<reference evidence="1 2" key="1">
    <citation type="submission" date="2024-09" db="EMBL/GenBank/DDBJ databases">
        <authorList>
            <person name="Sun Q."/>
            <person name="Mori K."/>
        </authorList>
    </citation>
    <scope>NUCLEOTIDE SEQUENCE [LARGE SCALE GENOMIC DNA]</scope>
    <source>
        <strain evidence="1 2">JCM 13503</strain>
    </source>
</reference>
<gene>
    <name evidence="1" type="ORF">ACFFLM_20380</name>
</gene>
<dbReference type="Proteomes" id="UP001589733">
    <property type="component" value="Unassembled WGS sequence"/>
</dbReference>
<evidence type="ECO:0000313" key="2">
    <source>
        <dbReference type="Proteomes" id="UP001589733"/>
    </source>
</evidence>